<reference evidence="2" key="1">
    <citation type="journal article" date="2018" name="Data Brief">
        <title>Genome sequence data from 17 accessions of Ensete ventricosum, a staple food crop for millions in Ethiopia.</title>
        <authorList>
            <person name="Yemataw Z."/>
            <person name="Muzemil S."/>
            <person name="Ambachew D."/>
            <person name="Tripathi L."/>
            <person name="Tesfaye K."/>
            <person name="Chala A."/>
            <person name="Farbos A."/>
            <person name="O'Neill P."/>
            <person name="Moore K."/>
            <person name="Grant M."/>
            <person name="Studholme D.J."/>
        </authorList>
    </citation>
    <scope>NUCLEOTIDE SEQUENCE [LARGE SCALE GENOMIC DNA]</scope>
    <source>
        <tissue evidence="2">Leaf</tissue>
    </source>
</reference>
<feature type="region of interest" description="Disordered" evidence="1">
    <location>
        <begin position="140"/>
        <end position="186"/>
    </location>
</feature>
<dbReference type="AlphaFoldDB" id="A0A445MIW2"/>
<feature type="compositionally biased region" description="Basic and acidic residues" evidence="1">
    <location>
        <begin position="175"/>
        <end position="186"/>
    </location>
</feature>
<accession>A0A445MIW2</accession>
<evidence type="ECO:0000256" key="1">
    <source>
        <dbReference type="SAM" id="MobiDB-lite"/>
    </source>
</evidence>
<gene>
    <name evidence="2" type="ORF">BHM03_00032063</name>
</gene>
<proteinExistence type="predicted"/>
<sequence>MLRPGVTQEWVDEGELPRERTKNQRLRRPYDVDKIMRGYDQELLGDPLWCTTQQGLWIQGVNVVVPQRRVSRRVFRVGASKLALDESLGHQHMGAVYHRGRSQIASTSESYGGDLIIQGMIGAAGELDCFSAHIRLREPDKSDDKANGVEAGGRKGRGSDNESSGAQLPKSKASVRKEVDSKERHSARRDFRGVIDPLLSWRESIGRKRGRGGGEYKGKLQVPRQGGRAEAKELHKTGVDGLLIKIAESEGLWIDAGVLDQGTK</sequence>
<organism evidence="2">
    <name type="scientific">Ensete ventricosum</name>
    <name type="common">Abyssinian banana</name>
    <name type="synonym">Musa ensete</name>
    <dbReference type="NCBI Taxonomy" id="4639"/>
    <lineage>
        <taxon>Eukaryota</taxon>
        <taxon>Viridiplantae</taxon>
        <taxon>Streptophyta</taxon>
        <taxon>Embryophyta</taxon>
        <taxon>Tracheophyta</taxon>
        <taxon>Spermatophyta</taxon>
        <taxon>Magnoliopsida</taxon>
        <taxon>Liliopsida</taxon>
        <taxon>Zingiberales</taxon>
        <taxon>Musaceae</taxon>
        <taxon>Ensete</taxon>
    </lineage>
</organism>
<feature type="region of interest" description="Disordered" evidence="1">
    <location>
        <begin position="206"/>
        <end position="229"/>
    </location>
</feature>
<protein>
    <submittedName>
        <fullName evidence="2">Uncharacterized protein</fullName>
    </submittedName>
</protein>
<name>A0A445MIW2_ENSVE</name>
<dbReference type="Proteomes" id="UP000290560">
    <property type="component" value="Unassembled WGS sequence"/>
</dbReference>
<dbReference type="EMBL" id="KV876111">
    <property type="protein sequence ID" value="RZR74091.1"/>
    <property type="molecule type" value="Genomic_DNA"/>
</dbReference>
<evidence type="ECO:0000313" key="2">
    <source>
        <dbReference type="EMBL" id="RZR74091.1"/>
    </source>
</evidence>